<reference evidence="11 12" key="1">
    <citation type="submission" date="2015-12" db="EMBL/GenBank/DDBJ databases">
        <title>The genome of Folsomia candida.</title>
        <authorList>
            <person name="Faddeeva A."/>
            <person name="Derks M.F."/>
            <person name="Anvar Y."/>
            <person name="Smit S."/>
            <person name="Van Straalen N."/>
            <person name="Roelofs D."/>
        </authorList>
    </citation>
    <scope>NUCLEOTIDE SEQUENCE [LARGE SCALE GENOMIC DNA]</scope>
    <source>
        <strain evidence="11 12">VU population</strain>
        <tissue evidence="11">Whole body</tissue>
    </source>
</reference>
<evidence type="ECO:0000256" key="4">
    <source>
        <dbReference type="ARBA" id="ARBA00022833"/>
    </source>
</evidence>
<dbReference type="SUPFAM" id="SSF140996">
    <property type="entry name" value="Hermes dimerisation domain"/>
    <property type="match status" value="1"/>
</dbReference>
<keyword evidence="2" id="KW-0479">Metal-binding</keyword>
<keyword evidence="6" id="KW-0804">Transcription</keyword>
<dbReference type="InterPro" id="IPR012337">
    <property type="entry name" value="RNaseH-like_sf"/>
</dbReference>
<organism evidence="11 12">
    <name type="scientific">Folsomia candida</name>
    <name type="common">Springtail</name>
    <dbReference type="NCBI Taxonomy" id="158441"/>
    <lineage>
        <taxon>Eukaryota</taxon>
        <taxon>Metazoa</taxon>
        <taxon>Ecdysozoa</taxon>
        <taxon>Arthropoda</taxon>
        <taxon>Hexapoda</taxon>
        <taxon>Collembola</taxon>
        <taxon>Entomobryomorpha</taxon>
        <taxon>Isotomoidea</taxon>
        <taxon>Isotomidae</taxon>
        <taxon>Proisotominae</taxon>
        <taxon>Folsomia</taxon>
    </lineage>
</organism>
<dbReference type="InterPro" id="IPR003656">
    <property type="entry name" value="Znf_BED"/>
</dbReference>
<evidence type="ECO:0000256" key="1">
    <source>
        <dbReference type="ARBA" id="ARBA00004123"/>
    </source>
</evidence>
<evidence type="ECO:0000256" key="9">
    <source>
        <dbReference type="SAM" id="MobiDB-lite"/>
    </source>
</evidence>
<keyword evidence="4" id="KW-0862">Zinc</keyword>
<keyword evidence="12" id="KW-1185">Reference proteome</keyword>
<sequence length="403" mass="45173">MDRVEHIEDSDQEDDSTTDGSQNASGQEANNGNAAHLSKEDIQRLISQNSSRVEVKEKESRSKAPSAVWSSFKVIYVDGSIVNYVKCLKCCTILKHQALSGTSTLQRHGHVCGAATTSTPKNIKVNTNDSGSLAKFLVKQIPNSQLQDLNDSILVGLARDLRPLGTTERVGFKHIAQSLIDFGAKFGRHDVNDIIRHRTTLKKENLPRVVEQIKSKIKSYLDAAPQNPAFAFTTDMWSDKYTQRHFLSLTIHYINADWKLAHHLLAVDEFPDQRKTADNIREECARIPKEVCERSFFDIDNVSFIMTNSWMVTDGGSNMQKVFENRLACQCHKLNLAIHWLFNDTKAGVDTERGKPNCAKKLFALSTQCPKIKGALHGVKDVVGYFKRAGLNSKLPYSLKQDV</sequence>
<feature type="compositionally biased region" description="Polar residues" evidence="9">
    <location>
        <begin position="23"/>
        <end position="33"/>
    </location>
</feature>
<evidence type="ECO:0000256" key="3">
    <source>
        <dbReference type="ARBA" id="ARBA00022771"/>
    </source>
</evidence>
<evidence type="ECO:0000313" key="11">
    <source>
        <dbReference type="EMBL" id="OXA36830.1"/>
    </source>
</evidence>
<dbReference type="OrthoDB" id="2438421at2759"/>
<evidence type="ECO:0000256" key="8">
    <source>
        <dbReference type="PROSITE-ProRule" id="PRU00027"/>
    </source>
</evidence>
<dbReference type="OMA" id="CARIPKE"/>
<dbReference type="GO" id="GO:0008270">
    <property type="term" value="F:zinc ion binding"/>
    <property type="evidence" value="ECO:0007669"/>
    <property type="project" value="UniProtKB-KW"/>
</dbReference>
<proteinExistence type="predicted"/>
<dbReference type="GO" id="GO:0003677">
    <property type="term" value="F:DNA binding"/>
    <property type="evidence" value="ECO:0007669"/>
    <property type="project" value="InterPro"/>
</dbReference>
<dbReference type="PROSITE" id="PS50808">
    <property type="entry name" value="ZF_BED"/>
    <property type="match status" value="1"/>
</dbReference>
<dbReference type="PANTHER" id="PTHR46481">
    <property type="entry name" value="ZINC FINGER BED DOMAIN-CONTAINING PROTEIN 4"/>
    <property type="match status" value="1"/>
</dbReference>
<dbReference type="Proteomes" id="UP000198287">
    <property type="component" value="Unassembled WGS sequence"/>
</dbReference>
<keyword evidence="5" id="KW-0805">Transcription regulation</keyword>
<evidence type="ECO:0000256" key="5">
    <source>
        <dbReference type="ARBA" id="ARBA00023015"/>
    </source>
</evidence>
<evidence type="ECO:0000313" key="12">
    <source>
        <dbReference type="Proteomes" id="UP000198287"/>
    </source>
</evidence>
<gene>
    <name evidence="11" type="ORF">Fcan01_28404</name>
</gene>
<keyword evidence="3 8" id="KW-0863">Zinc-finger</keyword>
<evidence type="ECO:0000259" key="10">
    <source>
        <dbReference type="PROSITE" id="PS50808"/>
    </source>
</evidence>
<evidence type="ECO:0000256" key="6">
    <source>
        <dbReference type="ARBA" id="ARBA00023163"/>
    </source>
</evidence>
<dbReference type="PANTHER" id="PTHR46481:SF10">
    <property type="entry name" value="ZINC FINGER BED DOMAIN-CONTAINING PROTEIN 39"/>
    <property type="match status" value="1"/>
</dbReference>
<evidence type="ECO:0000256" key="7">
    <source>
        <dbReference type="ARBA" id="ARBA00023242"/>
    </source>
</evidence>
<dbReference type="AlphaFoldDB" id="A0A226CVP5"/>
<dbReference type="InterPro" id="IPR052035">
    <property type="entry name" value="ZnF_BED_domain_contain"/>
</dbReference>
<accession>A0A226CVP5</accession>
<dbReference type="EMBL" id="LNIX01000071">
    <property type="protein sequence ID" value="OXA36830.1"/>
    <property type="molecule type" value="Genomic_DNA"/>
</dbReference>
<comment type="caution">
    <text evidence="11">The sequence shown here is derived from an EMBL/GenBank/DDBJ whole genome shotgun (WGS) entry which is preliminary data.</text>
</comment>
<comment type="subcellular location">
    <subcellularLocation>
        <location evidence="1">Nucleus</location>
    </subcellularLocation>
</comment>
<protein>
    <submittedName>
        <fullName evidence="11">Transposable element Hobo transposase</fullName>
    </submittedName>
</protein>
<feature type="region of interest" description="Disordered" evidence="9">
    <location>
        <begin position="1"/>
        <end position="41"/>
    </location>
</feature>
<keyword evidence="7" id="KW-0539">Nucleus</keyword>
<name>A0A226CVP5_FOLCA</name>
<dbReference type="SUPFAM" id="SSF53098">
    <property type="entry name" value="Ribonuclease H-like"/>
    <property type="match status" value="1"/>
</dbReference>
<evidence type="ECO:0000256" key="2">
    <source>
        <dbReference type="ARBA" id="ARBA00022723"/>
    </source>
</evidence>
<dbReference type="GO" id="GO:0005634">
    <property type="term" value="C:nucleus"/>
    <property type="evidence" value="ECO:0007669"/>
    <property type="project" value="UniProtKB-SubCell"/>
</dbReference>
<dbReference type="Gene3D" id="1.10.10.1070">
    <property type="entry name" value="Zinc finger, BED domain-containing"/>
    <property type="match status" value="1"/>
</dbReference>
<feature type="domain" description="BED-type" evidence="10">
    <location>
        <begin position="63"/>
        <end position="108"/>
    </location>
</feature>